<name>A0A9E8RX64_9BACI</name>
<keyword evidence="3" id="KW-1185">Reference proteome</keyword>
<keyword evidence="1" id="KW-1133">Transmembrane helix</keyword>
<sequence length="162" mass="19094">MNILLELINAILPAISAIVGALIGGYFTRKAQHDLLDIEIAKEENKEKRRRETEVLTLYNKILKIDGEEMLVVHLAGPGNEFEIDIFVKKIRPLIYEKFHIVHKDIADLVRQIDEIIAACNYYEDFTLEDHQNLVRIYFKIISHVQRHIENYREQNKIFHEK</sequence>
<dbReference type="AlphaFoldDB" id="A0A9E8RX64"/>
<evidence type="ECO:0000313" key="2">
    <source>
        <dbReference type="EMBL" id="WAA10833.1"/>
    </source>
</evidence>
<dbReference type="RefSeq" id="WP_275418637.1">
    <property type="nucleotide sequence ID" value="NZ_CP106878.1"/>
</dbReference>
<accession>A0A9E8RX64</accession>
<keyword evidence="1" id="KW-0812">Transmembrane</keyword>
<reference evidence="2" key="1">
    <citation type="submission" date="2022-09" db="EMBL/GenBank/DDBJ databases">
        <title>Complete Genomes of Fervidibacillus albus and Fervidibacillus halotolerans isolated from tidal flat sediments.</title>
        <authorList>
            <person name="Kwon K.K."/>
            <person name="Yang S.-H."/>
            <person name="Park M.J."/>
            <person name="Oh H.-M."/>
        </authorList>
    </citation>
    <scope>NUCLEOTIDE SEQUENCE</scope>
    <source>
        <strain evidence="2">MEBiC13591</strain>
    </source>
</reference>
<proteinExistence type="predicted"/>
<dbReference type="Proteomes" id="UP001164718">
    <property type="component" value="Chromosome"/>
</dbReference>
<evidence type="ECO:0000256" key="1">
    <source>
        <dbReference type="SAM" id="Phobius"/>
    </source>
</evidence>
<dbReference type="EMBL" id="CP106878">
    <property type="protein sequence ID" value="WAA10833.1"/>
    <property type="molecule type" value="Genomic_DNA"/>
</dbReference>
<evidence type="ECO:0000313" key="3">
    <source>
        <dbReference type="Proteomes" id="UP001164718"/>
    </source>
</evidence>
<organism evidence="2 3">
    <name type="scientific">Fervidibacillus albus</name>
    <dbReference type="NCBI Taxonomy" id="2980026"/>
    <lineage>
        <taxon>Bacteria</taxon>
        <taxon>Bacillati</taxon>
        <taxon>Bacillota</taxon>
        <taxon>Bacilli</taxon>
        <taxon>Bacillales</taxon>
        <taxon>Bacillaceae</taxon>
        <taxon>Fervidibacillus</taxon>
    </lineage>
</organism>
<dbReference type="KEGG" id="faf:OE104_05840"/>
<gene>
    <name evidence="2" type="ORF">OE104_05840</name>
</gene>
<feature type="transmembrane region" description="Helical" evidence="1">
    <location>
        <begin position="7"/>
        <end position="27"/>
    </location>
</feature>
<keyword evidence="1" id="KW-0472">Membrane</keyword>
<protein>
    <submittedName>
        <fullName evidence="2">Uncharacterized protein</fullName>
    </submittedName>
</protein>